<keyword evidence="5 6" id="KW-0472">Membrane</keyword>
<proteinExistence type="inferred from homology"/>
<dbReference type="GeneID" id="23617441"/>
<dbReference type="EMBL" id="KL662147">
    <property type="protein sequence ID" value="KFM27469.1"/>
    <property type="molecule type" value="Genomic_DNA"/>
</dbReference>
<evidence type="ECO:0000256" key="5">
    <source>
        <dbReference type="ARBA" id="ARBA00023136"/>
    </source>
</evidence>
<accession>A0A087SP15</accession>
<sequence>MTEPQPFWHGLAAGACATMTSRVLTYPPDTIKARLQVQGAGHLPKTNPLNTFQMISQVFRTEGVRGFYRGFGGIMLTVIPANMCYFSGYELGKRITPPGLGVLSDVATAAIAQGVAGIVYCPIDIVKQRVQTAAVMEAGATHRQFGVLDAARQIWAGQGVKGFFRGYLTMNALWMPWNLIYIPAYEACKRRWYYHALEKQRTAASSGGALRAPAAGAPAGDCQPGIAAETDPPLQQLLPIWAFPLCSSVCAATAAICTHPIDVVKTRLQVLSAADPSVRRGAFQIAGQLLRQEGLRGFKRGLGPRVVTMAAGSSVSWFGYELVKRRLLEWERDQ</sequence>
<evidence type="ECO:0000256" key="2">
    <source>
        <dbReference type="ARBA" id="ARBA00022448"/>
    </source>
</evidence>
<feature type="repeat" description="Solcar" evidence="6">
    <location>
        <begin position="100"/>
        <end position="191"/>
    </location>
</feature>
<dbReference type="RefSeq" id="XP_011400446.1">
    <property type="nucleotide sequence ID" value="XM_011402144.1"/>
</dbReference>
<evidence type="ECO:0000256" key="7">
    <source>
        <dbReference type="RuleBase" id="RU000488"/>
    </source>
</evidence>
<dbReference type="InterPro" id="IPR002067">
    <property type="entry name" value="MCP"/>
</dbReference>
<dbReference type="Proteomes" id="UP000028924">
    <property type="component" value="Unassembled WGS sequence"/>
</dbReference>
<dbReference type="Pfam" id="PF00153">
    <property type="entry name" value="Mito_carr"/>
    <property type="match status" value="3"/>
</dbReference>
<evidence type="ECO:0000313" key="8">
    <source>
        <dbReference type="EMBL" id="KFM27469.1"/>
    </source>
</evidence>
<feature type="repeat" description="Solcar" evidence="6">
    <location>
        <begin position="5"/>
        <end position="95"/>
    </location>
</feature>
<dbReference type="OrthoDB" id="276989at2759"/>
<dbReference type="Gene3D" id="1.50.40.10">
    <property type="entry name" value="Mitochondrial carrier domain"/>
    <property type="match status" value="2"/>
</dbReference>
<dbReference type="InterPro" id="IPR018108">
    <property type="entry name" value="MCP_transmembrane"/>
</dbReference>
<dbReference type="eggNOG" id="KOG0765">
    <property type="taxonomic scope" value="Eukaryota"/>
</dbReference>
<keyword evidence="4" id="KW-0677">Repeat</keyword>
<evidence type="ECO:0000313" key="9">
    <source>
        <dbReference type="Proteomes" id="UP000028924"/>
    </source>
</evidence>
<dbReference type="GO" id="GO:0055085">
    <property type="term" value="P:transmembrane transport"/>
    <property type="evidence" value="ECO:0007669"/>
    <property type="project" value="InterPro"/>
</dbReference>
<organism evidence="8 9">
    <name type="scientific">Auxenochlorella protothecoides</name>
    <name type="common">Green microalga</name>
    <name type="synonym">Chlorella protothecoides</name>
    <dbReference type="NCBI Taxonomy" id="3075"/>
    <lineage>
        <taxon>Eukaryota</taxon>
        <taxon>Viridiplantae</taxon>
        <taxon>Chlorophyta</taxon>
        <taxon>core chlorophytes</taxon>
        <taxon>Trebouxiophyceae</taxon>
        <taxon>Chlorellales</taxon>
        <taxon>Chlorellaceae</taxon>
        <taxon>Auxenochlorella</taxon>
    </lineage>
</organism>
<protein>
    <submittedName>
        <fullName evidence="8">Mitochondrial substrate carrier family protein E</fullName>
    </submittedName>
</protein>
<comment type="subcellular location">
    <subcellularLocation>
        <location evidence="1">Membrane</location>
        <topology evidence="1">Multi-pass membrane protein</topology>
    </subcellularLocation>
</comment>
<dbReference type="PANTHER" id="PTHR46080:SF18">
    <property type="entry name" value="MITOCHONDRIAL SUBSTRATE CARRIER FAMILY PROTEIN J"/>
    <property type="match status" value="1"/>
</dbReference>
<dbReference type="SUPFAM" id="SSF103506">
    <property type="entry name" value="Mitochondrial carrier"/>
    <property type="match status" value="1"/>
</dbReference>
<dbReference type="KEGG" id="apro:F751_6050"/>
<dbReference type="PANTHER" id="PTHR46080">
    <property type="entry name" value="MITOCHONDRIAL SUBSTRATE CARRIER FAMILY PROTEIN J"/>
    <property type="match status" value="1"/>
</dbReference>
<name>A0A087SP15_AUXPR</name>
<dbReference type="PROSITE" id="PS50920">
    <property type="entry name" value="SOLCAR"/>
    <property type="match status" value="3"/>
</dbReference>
<dbReference type="InterPro" id="IPR023395">
    <property type="entry name" value="MCP_dom_sf"/>
</dbReference>
<dbReference type="PRINTS" id="PR00926">
    <property type="entry name" value="MITOCARRIER"/>
</dbReference>
<reference evidence="8 9" key="1">
    <citation type="journal article" date="2014" name="BMC Genomics">
        <title>Oil accumulation mechanisms of the oleaginous microalga Chlorella protothecoides revealed through its genome, transcriptomes, and proteomes.</title>
        <authorList>
            <person name="Gao C."/>
            <person name="Wang Y."/>
            <person name="Shen Y."/>
            <person name="Yan D."/>
            <person name="He X."/>
            <person name="Dai J."/>
            <person name="Wu Q."/>
        </authorList>
    </citation>
    <scope>NUCLEOTIDE SEQUENCE [LARGE SCALE GENOMIC DNA]</scope>
    <source>
        <strain evidence="8 9">0710</strain>
    </source>
</reference>
<gene>
    <name evidence="8" type="ORF">F751_6050</name>
</gene>
<evidence type="ECO:0000256" key="3">
    <source>
        <dbReference type="ARBA" id="ARBA00022692"/>
    </source>
</evidence>
<evidence type="ECO:0000256" key="1">
    <source>
        <dbReference type="ARBA" id="ARBA00004141"/>
    </source>
</evidence>
<keyword evidence="2 7" id="KW-0813">Transport</keyword>
<comment type="similarity">
    <text evidence="7">Belongs to the mitochondrial carrier (TC 2.A.29) family.</text>
</comment>
<evidence type="ECO:0000256" key="6">
    <source>
        <dbReference type="PROSITE-ProRule" id="PRU00282"/>
    </source>
</evidence>
<evidence type="ECO:0000256" key="4">
    <source>
        <dbReference type="ARBA" id="ARBA00022737"/>
    </source>
</evidence>
<feature type="repeat" description="Solcar" evidence="6">
    <location>
        <begin position="242"/>
        <end position="326"/>
    </location>
</feature>
<dbReference type="GO" id="GO:0016020">
    <property type="term" value="C:membrane"/>
    <property type="evidence" value="ECO:0007669"/>
    <property type="project" value="UniProtKB-SubCell"/>
</dbReference>
<dbReference type="AlphaFoldDB" id="A0A087SP15"/>
<keyword evidence="9" id="KW-1185">Reference proteome</keyword>
<keyword evidence="3 6" id="KW-0812">Transmembrane</keyword>